<dbReference type="GeneID" id="111102851"/>
<dbReference type="OrthoDB" id="6205177at2759"/>
<organism evidence="1 2">
    <name type="scientific">Crassostrea virginica</name>
    <name type="common">Eastern oyster</name>
    <dbReference type="NCBI Taxonomy" id="6565"/>
    <lineage>
        <taxon>Eukaryota</taxon>
        <taxon>Metazoa</taxon>
        <taxon>Spiralia</taxon>
        <taxon>Lophotrochozoa</taxon>
        <taxon>Mollusca</taxon>
        <taxon>Bivalvia</taxon>
        <taxon>Autobranchia</taxon>
        <taxon>Pteriomorphia</taxon>
        <taxon>Ostreida</taxon>
        <taxon>Ostreoidea</taxon>
        <taxon>Ostreidae</taxon>
        <taxon>Crassostrea</taxon>
    </lineage>
</organism>
<dbReference type="AlphaFoldDB" id="A0A8B8AN01"/>
<proteinExistence type="predicted"/>
<evidence type="ECO:0000313" key="2">
    <source>
        <dbReference type="RefSeq" id="XP_022291474.1"/>
    </source>
</evidence>
<keyword evidence="1" id="KW-1185">Reference proteome</keyword>
<dbReference type="KEGG" id="cvn:111102851"/>
<evidence type="ECO:0000313" key="1">
    <source>
        <dbReference type="Proteomes" id="UP000694844"/>
    </source>
</evidence>
<dbReference type="Proteomes" id="UP000694844">
    <property type="component" value="Chromosome 7"/>
</dbReference>
<protein>
    <submittedName>
        <fullName evidence="2">Uncharacterized protein LOC111102851</fullName>
    </submittedName>
</protein>
<sequence>MELIRIIFPCICIVAFHNCQKCRGPYGTKICCDGEVWNISLQSCQPCSIGFSGSNCTIICPYPGYGKSCQLEFYCSESLCSHVDGCNTSNKELSELSTKEFTSQSGSLVPKKFSVAESSTAHVGHFSSKNVDLGKIF</sequence>
<gene>
    <name evidence="2" type="primary">LOC111102851</name>
</gene>
<name>A0A8B8AN01_CRAVI</name>
<reference evidence="2" key="1">
    <citation type="submission" date="2025-08" db="UniProtKB">
        <authorList>
            <consortium name="RefSeq"/>
        </authorList>
    </citation>
    <scope>IDENTIFICATION</scope>
    <source>
        <tissue evidence="2">Whole sample</tissue>
    </source>
</reference>
<accession>A0A8B8AN01</accession>
<dbReference type="RefSeq" id="XP_022291474.1">
    <property type="nucleotide sequence ID" value="XM_022435766.1"/>
</dbReference>